<reference evidence="1" key="1">
    <citation type="submission" date="2019-05" db="EMBL/GenBank/DDBJ databases">
        <title>Revised genome assembly of Burkholderiaceae (previously Ralstonia) sp. PBA.</title>
        <authorList>
            <person name="Gan H.M."/>
        </authorList>
    </citation>
    <scope>NUCLEOTIDE SEQUENCE</scope>
    <source>
        <strain evidence="1">PBA</strain>
    </source>
</reference>
<dbReference type="EMBL" id="AKCV02000017">
    <property type="protein sequence ID" value="TMS57797.1"/>
    <property type="molecule type" value="Genomic_DNA"/>
</dbReference>
<dbReference type="Proteomes" id="UP000004277">
    <property type="component" value="Unassembled WGS sequence"/>
</dbReference>
<evidence type="ECO:0000313" key="1">
    <source>
        <dbReference type="EMBL" id="TMS57797.1"/>
    </source>
</evidence>
<name>A0ACD3SNM4_9BURK</name>
<evidence type="ECO:0000313" key="2">
    <source>
        <dbReference type="Proteomes" id="UP000004277"/>
    </source>
</evidence>
<accession>A0ACD3SNM4</accession>
<keyword evidence="2" id="KW-1185">Reference proteome</keyword>
<proteinExistence type="predicted"/>
<comment type="caution">
    <text evidence="1">The sequence shown here is derived from an EMBL/GenBank/DDBJ whole genome shotgun (WGS) entry which is preliminary data.</text>
</comment>
<gene>
    <name evidence="1" type="ORF">MW7_009960</name>
</gene>
<sequence length="456" mass="48103">MVPSVTSVYVRLPHRPGGGVPTAETWQLGPVRFALVREDAAQTILRQGQALPDELPAADRLILIFAASDVWTAEIPVPPLAKTKLRQALPHLVEDRLAGDPLQCHIATRTAAARGAPLPQPVAAIDRAWFRHVLGAFSAQSHRRLHALAAQHCLPTGRGNSEGPTQPSGDPVLSNVTTVAIETTCPADAMLAAIAGNTCDITVRPATGSGYGLQLAPESLPLWLATAGSEVRLLAPATEAATLAAATGHRVEPLDWPVWIAGTRAALASASAVDLCQFEFAGEAGGARLWQAWRVPVALAAGLLLVQVIGMNTHWLMLRQQKNQLVAGMEQTLRAAFPRTPVIVDAPLQMRREVEQLRLASGKSGPDDFLPLADRFAQAAATLPPDGLLALDYRGKTLRVTLKDGLDTAALRTALRTAGLSMSPADAPQASPPADRPAPAGAVPRQGSHWTVALAS</sequence>
<organism evidence="1 2">
    <name type="scientific">Imbroritus primus</name>
    <dbReference type="NCBI Taxonomy" id="3058603"/>
    <lineage>
        <taxon>Bacteria</taxon>
        <taxon>Pseudomonadati</taxon>
        <taxon>Pseudomonadota</taxon>
        <taxon>Betaproteobacteria</taxon>
        <taxon>Burkholderiales</taxon>
        <taxon>Burkholderiaceae</taxon>
        <taxon>Imbroritus</taxon>
    </lineage>
</organism>
<protein>
    <submittedName>
        <fullName evidence="1">General secretion pathway protein GspL</fullName>
    </submittedName>
</protein>